<protein>
    <recommendedName>
        <fullName evidence="10">DoxX family protein</fullName>
    </recommendedName>
</protein>
<dbReference type="Pfam" id="PF07681">
    <property type="entry name" value="DoxX"/>
    <property type="match status" value="1"/>
</dbReference>
<evidence type="ECO:0000256" key="3">
    <source>
        <dbReference type="ARBA" id="ARBA00022475"/>
    </source>
</evidence>
<feature type="transmembrane region" description="Helical" evidence="7">
    <location>
        <begin position="72"/>
        <end position="90"/>
    </location>
</feature>
<evidence type="ECO:0000256" key="7">
    <source>
        <dbReference type="SAM" id="Phobius"/>
    </source>
</evidence>
<keyword evidence="5 7" id="KW-1133">Transmembrane helix</keyword>
<accession>A0ABQ1WUJ5</accession>
<dbReference type="PANTHER" id="PTHR33452">
    <property type="entry name" value="OXIDOREDUCTASE CATD-RELATED"/>
    <property type="match status" value="1"/>
</dbReference>
<organism evidence="8 9">
    <name type="scientific">Hymenobacter glacieicola</name>
    <dbReference type="NCBI Taxonomy" id="1562124"/>
    <lineage>
        <taxon>Bacteria</taxon>
        <taxon>Pseudomonadati</taxon>
        <taxon>Bacteroidota</taxon>
        <taxon>Cytophagia</taxon>
        <taxon>Cytophagales</taxon>
        <taxon>Hymenobacteraceae</taxon>
        <taxon>Hymenobacter</taxon>
    </lineage>
</organism>
<feature type="transmembrane region" description="Helical" evidence="7">
    <location>
        <begin position="102"/>
        <end position="121"/>
    </location>
</feature>
<evidence type="ECO:0000256" key="2">
    <source>
        <dbReference type="ARBA" id="ARBA00006679"/>
    </source>
</evidence>
<evidence type="ECO:0000313" key="9">
    <source>
        <dbReference type="Proteomes" id="UP000601361"/>
    </source>
</evidence>
<evidence type="ECO:0000256" key="5">
    <source>
        <dbReference type="ARBA" id="ARBA00022989"/>
    </source>
</evidence>
<comment type="caution">
    <text evidence="8">The sequence shown here is derived from an EMBL/GenBank/DDBJ whole genome shotgun (WGS) entry which is preliminary data.</text>
</comment>
<sequence>MATFFLSPWSARLLSVLRIVAGLLMLFHGSQKLFNWPPSDHGGGASGLMLVAGILEFGGGLLLVIGLFTRPVAFILSGLMAVAYFMAHAPQGLLPIVNQGELAVLYCFVYLYLAAAGPGPWSVDAARSRNVGPVV</sequence>
<proteinExistence type="inferred from homology"/>
<reference evidence="9" key="1">
    <citation type="journal article" date="2019" name="Int. J. Syst. Evol. Microbiol.">
        <title>The Global Catalogue of Microorganisms (GCM) 10K type strain sequencing project: providing services to taxonomists for standard genome sequencing and annotation.</title>
        <authorList>
            <consortium name="The Broad Institute Genomics Platform"/>
            <consortium name="The Broad Institute Genome Sequencing Center for Infectious Disease"/>
            <person name="Wu L."/>
            <person name="Ma J."/>
        </authorList>
    </citation>
    <scope>NUCLEOTIDE SEQUENCE [LARGE SCALE GENOMIC DNA]</scope>
    <source>
        <strain evidence="9">CGMCC 1.12990</strain>
    </source>
</reference>
<comment type="similarity">
    <text evidence="2">Belongs to the DoxX family.</text>
</comment>
<evidence type="ECO:0000256" key="4">
    <source>
        <dbReference type="ARBA" id="ARBA00022692"/>
    </source>
</evidence>
<evidence type="ECO:0008006" key="10">
    <source>
        <dbReference type="Google" id="ProtNLM"/>
    </source>
</evidence>
<name>A0ABQ1WUJ5_9BACT</name>
<keyword evidence="4 7" id="KW-0812">Transmembrane</keyword>
<dbReference type="PANTHER" id="PTHR33452:SF4">
    <property type="entry name" value="BLL4328 PROTEIN"/>
    <property type="match status" value="1"/>
</dbReference>
<dbReference type="RefSeq" id="WP_188557662.1">
    <property type="nucleotide sequence ID" value="NZ_BMGS01000004.1"/>
</dbReference>
<dbReference type="EMBL" id="BMGS01000004">
    <property type="protein sequence ID" value="GGG43452.1"/>
    <property type="molecule type" value="Genomic_DNA"/>
</dbReference>
<dbReference type="Proteomes" id="UP000601361">
    <property type="component" value="Unassembled WGS sequence"/>
</dbReference>
<evidence type="ECO:0000256" key="6">
    <source>
        <dbReference type="ARBA" id="ARBA00023136"/>
    </source>
</evidence>
<dbReference type="InterPro" id="IPR051907">
    <property type="entry name" value="DoxX-like_oxidoreductase"/>
</dbReference>
<keyword evidence="9" id="KW-1185">Reference proteome</keyword>
<evidence type="ECO:0000313" key="8">
    <source>
        <dbReference type="EMBL" id="GGG43452.1"/>
    </source>
</evidence>
<gene>
    <name evidence="8" type="ORF">GCM10011378_19810</name>
</gene>
<evidence type="ECO:0000256" key="1">
    <source>
        <dbReference type="ARBA" id="ARBA00004651"/>
    </source>
</evidence>
<feature type="transmembrane region" description="Helical" evidence="7">
    <location>
        <begin position="45"/>
        <end position="65"/>
    </location>
</feature>
<dbReference type="InterPro" id="IPR032808">
    <property type="entry name" value="DoxX"/>
</dbReference>
<keyword evidence="3" id="KW-1003">Cell membrane</keyword>
<comment type="subcellular location">
    <subcellularLocation>
        <location evidence="1">Cell membrane</location>
        <topology evidence="1">Multi-pass membrane protein</topology>
    </subcellularLocation>
</comment>
<keyword evidence="6 7" id="KW-0472">Membrane</keyword>